<dbReference type="GO" id="GO:0005737">
    <property type="term" value="C:cytoplasm"/>
    <property type="evidence" value="ECO:0007669"/>
    <property type="project" value="TreeGrafter"/>
</dbReference>
<dbReference type="InterPro" id="IPR050216">
    <property type="entry name" value="LRR_domain-containing"/>
</dbReference>
<dbReference type="InterPro" id="IPR003591">
    <property type="entry name" value="Leu-rich_rpt_typical-subtyp"/>
</dbReference>
<organism evidence="5 6">
    <name type="scientific">Comamonas testosteroni TK102</name>
    <dbReference type="NCBI Taxonomy" id="1392005"/>
    <lineage>
        <taxon>Bacteria</taxon>
        <taxon>Pseudomonadati</taxon>
        <taxon>Pseudomonadota</taxon>
        <taxon>Betaproteobacteria</taxon>
        <taxon>Burkholderiales</taxon>
        <taxon>Comamonadaceae</taxon>
        <taxon>Comamonas</taxon>
    </lineage>
</organism>
<evidence type="ECO:0000256" key="2">
    <source>
        <dbReference type="ARBA" id="ARBA00022737"/>
    </source>
</evidence>
<dbReference type="Pfam" id="PF13855">
    <property type="entry name" value="LRR_8"/>
    <property type="match status" value="1"/>
</dbReference>
<name>A0A076PQK8_COMTE</name>
<dbReference type="EMBL" id="CP006704">
    <property type="protein sequence ID" value="AIJ45970.1"/>
    <property type="molecule type" value="Genomic_DNA"/>
</dbReference>
<dbReference type="Pfam" id="PF00560">
    <property type="entry name" value="LRR_1"/>
    <property type="match status" value="1"/>
</dbReference>
<dbReference type="RefSeq" id="WP_043371774.1">
    <property type="nucleotide sequence ID" value="NZ_CP006704.1"/>
</dbReference>
<dbReference type="HOGENOM" id="CLU_035565_0_0_4"/>
<dbReference type="Gene3D" id="3.30.200.20">
    <property type="entry name" value="Phosphorylase Kinase, domain 1"/>
    <property type="match status" value="1"/>
</dbReference>
<dbReference type="SUPFAM" id="SSF52058">
    <property type="entry name" value="L domain-like"/>
    <property type="match status" value="1"/>
</dbReference>
<reference evidence="5 6" key="1">
    <citation type="journal article" date="2014" name="Genome Announc.">
        <title>Complete Genome Sequence of Polychlorinated Biphenyl Degrader Comamonas testosteroni TK102 (NBRC 109938).</title>
        <authorList>
            <person name="Fukuda K."/>
            <person name="Hosoyama A."/>
            <person name="Tsuchikane K."/>
            <person name="Ohji S."/>
            <person name="Yamazoe A."/>
            <person name="Fujita N."/>
            <person name="Shintani M."/>
            <person name="Kimbara K."/>
        </authorList>
    </citation>
    <scope>NUCLEOTIDE SEQUENCE [LARGE SCALE GENOMIC DNA]</scope>
    <source>
        <strain evidence="5">TK102</strain>
    </source>
</reference>
<dbReference type="Gene3D" id="3.80.10.10">
    <property type="entry name" value="Ribonuclease Inhibitor"/>
    <property type="match status" value="2"/>
</dbReference>
<dbReference type="InterPro" id="IPR001611">
    <property type="entry name" value="Leu-rich_rpt"/>
</dbReference>
<dbReference type="SUPFAM" id="SSF56112">
    <property type="entry name" value="Protein kinase-like (PK-like)"/>
    <property type="match status" value="1"/>
</dbReference>
<protein>
    <recommendedName>
        <fullName evidence="4">Protein kinase domain-containing protein</fullName>
    </recommendedName>
</protein>
<dbReference type="Gene3D" id="1.10.510.10">
    <property type="entry name" value="Transferase(Phosphotransferase) domain 1"/>
    <property type="match status" value="1"/>
</dbReference>
<dbReference type="InterPro" id="IPR000719">
    <property type="entry name" value="Prot_kinase_dom"/>
</dbReference>
<dbReference type="Pfam" id="PF00069">
    <property type="entry name" value="Pkinase"/>
    <property type="match status" value="1"/>
</dbReference>
<keyword evidence="2" id="KW-0677">Repeat</keyword>
<keyword evidence="3" id="KW-0547">Nucleotide-binding</keyword>
<evidence type="ECO:0000256" key="3">
    <source>
        <dbReference type="PROSITE-ProRule" id="PRU10141"/>
    </source>
</evidence>
<dbReference type="SMART" id="SM00364">
    <property type="entry name" value="LRR_BAC"/>
    <property type="match status" value="5"/>
</dbReference>
<dbReference type="PROSITE" id="PS00107">
    <property type="entry name" value="PROTEIN_KINASE_ATP"/>
    <property type="match status" value="1"/>
</dbReference>
<evidence type="ECO:0000313" key="5">
    <source>
        <dbReference type="EMBL" id="AIJ45970.1"/>
    </source>
</evidence>
<dbReference type="GO" id="GO:0004672">
    <property type="term" value="F:protein kinase activity"/>
    <property type="evidence" value="ECO:0007669"/>
    <property type="project" value="InterPro"/>
</dbReference>
<gene>
    <name evidence="5" type="ORF">O987_09200</name>
</gene>
<dbReference type="KEGG" id="ctes:O987_09200"/>
<sequence>MLTLEQFHSGLANGSLARAHHIRLSDGLTEFPAALYQLTETLEVLDLSGNQLSTLPDDLTRFARLRILFASNNPFSELPRVLGHMPQLEMVGFKACRIMHVPEDSLPARLRWLILTDNHVHQLPESMGQCTRLQKLMLSCNQLRQLPQSLQHCQALELLRIASNRFEDAPEVIFRLPRLAWLALAGNPMTQKQELDTLSGHGIEPISYQNLQIAVKLGEGASGHIYRASLNGQELALKVFKTAQTSDGTPQSELAAGIAAGQHPHLLTPLAQVLGAPEGQMATALPLLDSAIQPLAWPPSFDSCTRDVYDPELRLQADQAQHLLQGIRSAITHLHGRGLLHGDLYAHNILCNLQTGQAVLSDFGAAALLQGLPETQQAQLQQIELRALRHLENEVQALVG</sequence>
<dbReference type="PANTHER" id="PTHR48051">
    <property type="match status" value="1"/>
</dbReference>
<accession>A0A076PQK8</accession>
<dbReference type="Proteomes" id="UP000028782">
    <property type="component" value="Chromosome"/>
</dbReference>
<dbReference type="InterPro" id="IPR011009">
    <property type="entry name" value="Kinase-like_dom_sf"/>
</dbReference>
<dbReference type="GO" id="GO:0005524">
    <property type="term" value="F:ATP binding"/>
    <property type="evidence" value="ECO:0007669"/>
    <property type="project" value="UniProtKB-UniRule"/>
</dbReference>
<proteinExistence type="predicted"/>
<dbReference type="SMART" id="SM00369">
    <property type="entry name" value="LRR_TYP"/>
    <property type="match status" value="5"/>
</dbReference>
<feature type="domain" description="Protein kinase" evidence="4">
    <location>
        <begin position="211"/>
        <end position="400"/>
    </location>
</feature>
<dbReference type="PROSITE" id="PS50011">
    <property type="entry name" value="PROTEIN_KINASE_DOM"/>
    <property type="match status" value="1"/>
</dbReference>
<evidence type="ECO:0000256" key="1">
    <source>
        <dbReference type="ARBA" id="ARBA00022614"/>
    </source>
</evidence>
<dbReference type="InterPro" id="IPR017441">
    <property type="entry name" value="Protein_kinase_ATP_BS"/>
</dbReference>
<dbReference type="InterPro" id="IPR032675">
    <property type="entry name" value="LRR_dom_sf"/>
</dbReference>
<dbReference type="PROSITE" id="PS51450">
    <property type="entry name" value="LRR"/>
    <property type="match status" value="1"/>
</dbReference>
<dbReference type="AlphaFoldDB" id="A0A076PQK8"/>
<keyword evidence="1" id="KW-0433">Leucine-rich repeat</keyword>
<feature type="binding site" evidence="3">
    <location>
        <position position="238"/>
    </location>
    <ligand>
        <name>ATP</name>
        <dbReference type="ChEBI" id="CHEBI:30616"/>
    </ligand>
</feature>
<keyword evidence="3" id="KW-0067">ATP-binding</keyword>
<evidence type="ECO:0000259" key="4">
    <source>
        <dbReference type="PROSITE" id="PS50011"/>
    </source>
</evidence>
<evidence type="ECO:0000313" key="6">
    <source>
        <dbReference type="Proteomes" id="UP000028782"/>
    </source>
</evidence>
<dbReference type="PANTHER" id="PTHR48051:SF1">
    <property type="entry name" value="RAS SUPPRESSOR PROTEIN 1"/>
    <property type="match status" value="1"/>
</dbReference>